<dbReference type="EMBL" id="CH473953">
    <property type="protein sequence ID" value="EDM12657.1"/>
    <property type="molecule type" value="Genomic_DNA"/>
</dbReference>
<feature type="transmembrane region" description="Helical" evidence="2">
    <location>
        <begin position="49"/>
        <end position="69"/>
    </location>
</feature>
<evidence type="ECO:0000313" key="4">
    <source>
        <dbReference type="Proteomes" id="UP000234681"/>
    </source>
</evidence>
<evidence type="ECO:0000313" key="3">
    <source>
        <dbReference type="EMBL" id="EDM12657.1"/>
    </source>
</evidence>
<evidence type="ECO:0000313" key="5">
    <source>
        <dbReference type="RGD" id="735224"/>
    </source>
</evidence>
<organism evidence="3 4">
    <name type="scientific">Rattus norvegicus</name>
    <name type="common">Rat</name>
    <dbReference type="NCBI Taxonomy" id="10116"/>
    <lineage>
        <taxon>Eukaryota</taxon>
        <taxon>Metazoa</taxon>
        <taxon>Chordata</taxon>
        <taxon>Craniata</taxon>
        <taxon>Vertebrata</taxon>
        <taxon>Euteleostomi</taxon>
        <taxon>Mammalia</taxon>
        <taxon>Eutheria</taxon>
        <taxon>Euarchontoglires</taxon>
        <taxon>Glires</taxon>
        <taxon>Rodentia</taxon>
        <taxon>Myomorpha</taxon>
        <taxon>Muroidea</taxon>
        <taxon>Muridae</taxon>
        <taxon>Murinae</taxon>
        <taxon>Rattus</taxon>
    </lineage>
</organism>
<evidence type="ECO:0000256" key="1">
    <source>
        <dbReference type="SAM" id="MobiDB-lite"/>
    </source>
</evidence>
<proteinExistence type="predicted"/>
<protein>
    <submittedName>
        <fullName evidence="3">Nudix (Nucleoside diphosphate linked moiety X)-type motif 22, isoform CRA_a</fullName>
    </submittedName>
</protein>
<sequence>MTLHYWEETGCSQPSGRPSHSVSCNLWKLGDMGGETEGKMIFLTQSMQFFLARLLIALFGTGGPGLGLAKALTLNLS</sequence>
<dbReference type="AlphaFoldDB" id="A6HZM8"/>
<keyword evidence="2" id="KW-1133">Transmembrane helix</keyword>
<reference evidence="4" key="1">
    <citation type="submission" date="2005-09" db="EMBL/GenBank/DDBJ databases">
        <authorList>
            <person name="Mural R.J."/>
            <person name="Li P.W."/>
            <person name="Adams M.D."/>
            <person name="Amanatides P.G."/>
            <person name="Baden-Tillson H."/>
            <person name="Barnstead M."/>
            <person name="Chin S.H."/>
            <person name="Dew I."/>
            <person name="Evans C.A."/>
            <person name="Ferriera S."/>
            <person name="Flanigan M."/>
            <person name="Fosler C."/>
            <person name="Glodek A."/>
            <person name="Gu Z."/>
            <person name="Holt R.A."/>
            <person name="Jennings D."/>
            <person name="Kraft C.L."/>
            <person name="Lu F."/>
            <person name="Nguyen T."/>
            <person name="Nusskern D.R."/>
            <person name="Pfannkoch C.M."/>
            <person name="Sitter C."/>
            <person name="Sutton G.G."/>
            <person name="Venter J.C."/>
            <person name="Wang Z."/>
            <person name="Woodage T."/>
            <person name="Zheng X.H."/>
            <person name="Zhong F."/>
        </authorList>
    </citation>
    <scope>NUCLEOTIDE SEQUENCE [LARGE SCALE GENOMIC DNA]</scope>
    <source>
        <strain>BN</strain>
        <strain evidence="4">Sprague-Dawley</strain>
    </source>
</reference>
<evidence type="ECO:0000256" key="2">
    <source>
        <dbReference type="SAM" id="Phobius"/>
    </source>
</evidence>
<accession>A6HZM8</accession>
<feature type="compositionally biased region" description="Polar residues" evidence="1">
    <location>
        <begin position="10"/>
        <end position="20"/>
    </location>
</feature>
<dbReference type="RGD" id="735224">
    <property type="gene designation" value="Nudt22"/>
</dbReference>
<keyword evidence="2" id="KW-0472">Membrane</keyword>
<name>A6HZM8_RAT</name>
<keyword evidence="2" id="KW-0812">Transmembrane</keyword>
<feature type="region of interest" description="Disordered" evidence="1">
    <location>
        <begin position="1"/>
        <end position="20"/>
    </location>
</feature>
<dbReference type="Proteomes" id="UP000234681">
    <property type="component" value="Chromosome 1"/>
</dbReference>
<gene>
    <name evidence="3 5" type="primary">Nudt22</name>
    <name evidence="3" type="ORF">rCG_47915</name>
</gene>